<dbReference type="OrthoDB" id="570545at2"/>
<protein>
    <submittedName>
        <fullName evidence="4">Glycosyltransferase</fullName>
    </submittedName>
</protein>
<keyword evidence="1" id="KW-0328">Glycosyltransferase</keyword>
<dbReference type="Gene3D" id="3.40.50.2000">
    <property type="entry name" value="Glycogen Phosphorylase B"/>
    <property type="match status" value="3"/>
</dbReference>
<organism evidence="4 5">
    <name type="scientific">Weissella oryzae (strain DSM 25784 / JCM 18191 / LMG 30913 / SG25)</name>
    <dbReference type="NCBI Taxonomy" id="1329250"/>
    <lineage>
        <taxon>Bacteria</taxon>
        <taxon>Bacillati</taxon>
        <taxon>Bacillota</taxon>
        <taxon>Bacilli</taxon>
        <taxon>Lactobacillales</taxon>
        <taxon>Lactobacillaceae</taxon>
        <taxon>Weissella</taxon>
    </lineage>
</organism>
<dbReference type="Pfam" id="PF16993">
    <property type="entry name" value="Asp1"/>
    <property type="match status" value="1"/>
</dbReference>
<dbReference type="Proteomes" id="UP000030643">
    <property type="component" value="Unassembled WGS sequence"/>
</dbReference>
<reference evidence="5" key="1">
    <citation type="journal article" date="2014" name="Genome Announc.">
        <title>Draft genome sequence of Weissella oryzae SG25T, isolated from fermented rice grains.</title>
        <authorList>
            <person name="Tanizawa Y."/>
            <person name="Fujisawa T."/>
            <person name="Mochizuki T."/>
            <person name="Kaminuma E."/>
            <person name="Suzuki Y."/>
            <person name="Nakamura Y."/>
            <person name="Tohno M."/>
        </authorList>
    </citation>
    <scope>NUCLEOTIDE SEQUENCE [LARGE SCALE GENOMIC DNA]</scope>
    <source>
        <strain evidence="5">DSM 25784 / JCM 18191 / LMG 30913 / SG25</strain>
    </source>
</reference>
<dbReference type="InterPro" id="IPR001296">
    <property type="entry name" value="Glyco_trans_1"/>
</dbReference>
<gene>
    <name evidence="4" type="ORF">WOSG25_040060</name>
</gene>
<dbReference type="CDD" id="cd04949">
    <property type="entry name" value="GT4_GtfA-like"/>
    <property type="match status" value="1"/>
</dbReference>
<dbReference type="RefSeq" id="WP_027698660.1">
    <property type="nucleotide sequence ID" value="NZ_DF820487.1"/>
</dbReference>
<dbReference type="PANTHER" id="PTHR12526:SF629">
    <property type="entry name" value="TEICHURONIC ACID BIOSYNTHESIS GLYCOSYLTRANSFERASE TUAH-RELATED"/>
    <property type="match status" value="1"/>
</dbReference>
<dbReference type="GO" id="GO:0016757">
    <property type="term" value="F:glycosyltransferase activity"/>
    <property type="evidence" value="ECO:0007669"/>
    <property type="project" value="UniProtKB-KW"/>
</dbReference>
<dbReference type="STRING" id="1329250.WOSG25_040060"/>
<dbReference type="EMBL" id="DF820487">
    <property type="protein sequence ID" value="GAK30566.1"/>
    <property type="molecule type" value="Genomic_DNA"/>
</dbReference>
<accession>A0A069CZN4</accession>
<keyword evidence="5" id="KW-1185">Reference proteome</keyword>
<dbReference type="Pfam" id="PF00534">
    <property type="entry name" value="Glycos_transf_1"/>
    <property type="match status" value="1"/>
</dbReference>
<proteinExistence type="predicted"/>
<feature type="domain" description="Glycosyl transferase family 1" evidence="3">
    <location>
        <begin position="331"/>
        <end position="495"/>
    </location>
</feature>
<dbReference type="PANTHER" id="PTHR12526">
    <property type="entry name" value="GLYCOSYLTRANSFERASE"/>
    <property type="match status" value="1"/>
</dbReference>
<name>A0A069CZN4_WEIOS</name>
<dbReference type="InterPro" id="IPR022372">
    <property type="entry name" value="Accessory_SS_Asp1"/>
</dbReference>
<dbReference type="eggNOG" id="COG0438">
    <property type="taxonomic scope" value="Bacteria"/>
</dbReference>
<evidence type="ECO:0000256" key="1">
    <source>
        <dbReference type="ARBA" id="ARBA00022676"/>
    </source>
</evidence>
<dbReference type="SUPFAM" id="SSF53756">
    <property type="entry name" value="UDP-Glycosyltransferase/glycogen phosphorylase"/>
    <property type="match status" value="1"/>
</dbReference>
<evidence type="ECO:0000313" key="4">
    <source>
        <dbReference type="EMBL" id="GAK30566.1"/>
    </source>
</evidence>
<evidence type="ECO:0000256" key="2">
    <source>
        <dbReference type="ARBA" id="ARBA00022679"/>
    </source>
</evidence>
<evidence type="ECO:0000313" key="5">
    <source>
        <dbReference type="Proteomes" id="UP000030643"/>
    </source>
</evidence>
<evidence type="ECO:0000259" key="3">
    <source>
        <dbReference type="Pfam" id="PF00534"/>
    </source>
</evidence>
<sequence>MLFFLNSSFNEKNSGIEHAQLKRAQLFRAHQEPFKLVFREWNPNLHHFLNDNGVSDDETLAMFDYFQKATAVEEKVIQVEDLDFGVDNLSYQLEDQYSRFLVFREQQLIARVRFMANDPIRRVSAVELFDAYGNLYCVDFYDSRGFLSLSQWYTPDNKIGTEVWYDTAGRVVLETFNCLDANNTLQKTGWRLIEPDGGIYVFSNIDELTLHFYNAINEDYWNAESANIFIIDRTHVGDWALRHLTRPAYTVLHLHNSHAGDAQDTMNSVLNNFYEYGLTNANAYDAIISATKKQTADVKKRFEPKCKLYTISVGVVPDDVINEPRVKMSDRKPHSVAVTMRIAHDKRVHHMMEAIAIARQTVPDITLDYFGYVDHSNEDAAQKAIDEVASRYPDLKTWATGHEYADAAGVAEAQRTHQVYLLASMMEGFNLAMMEAYAHGMVGVTYDVNYGPNELTVDGKNGYIVPFEDINAMAEKLVELFTDDAKLQKMSDASYELSKRFSEEAVWEEWTKLLKDAKRKKLVYREPVNTGLIQG</sequence>
<dbReference type="AlphaFoldDB" id="A0A069CZN4"/>
<dbReference type="GO" id="GO:0015031">
    <property type="term" value="P:protein transport"/>
    <property type="evidence" value="ECO:0007669"/>
    <property type="project" value="InterPro"/>
</dbReference>
<keyword evidence="2 4" id="KW-0808">Transferase</keyword>